<sequence length="202" mass="23136">MSKLVVADKSPLVHLGLENILKQKNSEVIIAENLYNLDQVEDSIRQHTPDLLIMEYEEAISSPSVCSRFLKRKWTNSILLTTRYIDEISLKQFYKIGVTGILHKHALPHEILQAIEQCLKGSKFYSHQFMDLLLGQSQETNLTQREKEVLILVAKGKSTKKIADELNLSIHTVNSHRKNIIKKLDIQSPVEFVTHALELQLI</sequence>
<dbReference type="RefSeq" id="WP_202243499.1">
    <property type="nucleotide sequence ID" value="NZ_JAESIY010000003.1"/>
</dbReference>
<dbReference type="PANTHER" id="PTHR43214">
    <property type="entry name" value="TWO-COMPONENT RESPONSE REGULATOR"/>
    <property type="match status" value="1"/>
</dbReference>
<comment type="caution">
    <text evidence="5">The sequence shown here is derived from an EMBL/GenBank/DDBJ whole genome shotgun (WGS) entry which is preliminary data.</text>
</comment>
<dbReference type="Proteomes" id="UP000659388">
    <property type="component" value="Unassembled WGS sequence"/>
</dbReference>
<dbReference type="PRINTS" id="PR00038">
    <property type="entry name" value="HTHLUXR"/>
</dbReference>
<dbReference type="GO" id="GO:0006355">
    <property type="term" value="P:regulation of DNA-templated transcription"/>
    <property type="evidence" value="ECO:0007669"/>
    <property type="project" value="InterPro"/>
</dbReference>
<dbReference type="InterPro" id="IPR039420">
    <property type="entry name" value="WalR-like"/>
</dbReference>
<dbReference type="InterPro" id="IPR000792">
    <property type="entry name" value="Tscrpt_reg_LuxR_C"/>
</dbReference>
<accession>A0A937F8A0</accession>
<reference evidence="5" key="1">
    <citation type="submission" date="2021-01" db="EMBL/GenBank/DDBJ databases">
        <title>Fulvivirga kasyanovii gen. nov., sp nov., a novel member of the phylum Bacteroidetes isolated from seawater in a mussel farm.</title>
        <authorList>
            <person name="Zhao L.-H."/>
            <person name="Wang Z.-J."/>
        </authorList>
    </citation>
    <scope>NUCLEOTIDE SEQUENCE</scope>
    <source>
        <strain evidence="5">2943</strain>
    </source>
</reference>
<gene>
    <name evidence="5" type="ORF">JL102_06735</name>
</gene>
<dbReference type="PROSITE" id="PS50110">
    <property type="entry name" value="RESPONSE_REGULATORY"/>
    <property type="match status" value="1"/>
</dbReference>
<dbReference type="InterPro" id="IPR011006">
    <property type="entry name" value="CheY-like_superfamily"/>
</dbReference>
<dbReference type="PROSITE" id="PS00622">
    <property type="entry name" value="HTH_LUXR_1"/>
    <property type="match status" value="1"/>
</dbReference>
<dbReference type="PROSITE" id="PS50043">
    <property type="entry name" value="HTH_LUXR_2"/>
    <property type="match status" value="1"/>
</dbReference>
<dbReference type="CDD" id="cd06170">
    <property type="entry name" value="LuxR_C_like"/>
    <property type="match status" value="1"/>
</dbReference>
<feature type="domain" description="HTH luxR-type" evidence="3">
    <location>
        <begin position="135"/>
        <end position="200"/>
    </location>
</feature>
<dbReference type="GO" id="GO:0003677">
    <property type="term" value="F:DNA binding"/>
    <property type="evidence" value="ECO:0007669"/>
    <property type="project" value="UniProtKB-KW"/>
</dbReference>
<keyword evidence="1" id="KW-0238">DNA-binding</keyword>
<dbReference type="Gene3D" id="1.10.10.10">
    <property type="entry name" value="Winged helix-like DNA-binding domain superfamily/Winged helix DNA-binding domain"/>
    <property type="match status" value="1"/>
</dbReference>
<dbReference type="InterPro" id="IPR016032">
    <property type="entry name" value="Sig_transdc_resp-reg_C-effctor"/>
</dbReference>
<dbReference type="InterPro" id="IPR036388">
    <property type="entry name" value="WH-like_DNA-bd_sf"/>
</dbReference>
<proteinExistence type="predicted"/>
<dbReference type="GO" id="GO:0000160">
    <property type="term" value="P:phosphorelay signal transduction system"/>
    <property type="evidence" value="ECO:0007669"/>
    <property type="project" value="InterPro"/>
</dbReference>
<evidence type="ECO:0000259" key="3">
    <source>
        <dbReference type="PROSITE" id="PS50043"/>
    </source>
</evidence>
<evidence type="ECO:0000256" key="2">
    <source>
        <dbReference type="PROSITE-ProRule" id="PRU00169"/>
    </source>
</evidence>
<dbReference type="PANTHER" id="PTHR43214:SF43">
    <property type="entry name" value="TWO-COMPONENT RESPONSE REGULATOR"/>
    <property type="match status" value="1"/>
</dbReference>
<evidence type="ECO:0000259" key="4">
    <source>
        <dbReference type="PROSITE" id="PS50110"/>
    </source>
</evidence>
<organism evidence="5 6">
    <name type="scientific">Fulvivirga sediminis</name>
    <dbReference type="NCBI Taxonomy" id="2803949"/>
    <lineage>
        <taxon>Bacteria</taxon>
        <taxon>Pseudomonadati</taxon>
        <taxon>Bacteroidota</taxon>
        <taxon>Cytophagia</taxon>
        <taxon>Cytophagales</taxon>
        <taxon>Fulvivirgaceae</taxon>
        <taxon>Fulvivirga</taxon>
    </lineage>
</organism>
<dbReference type="Gene3D" id="3.40.50.2300">
    <property type="match status" value="1"/>
</dbReference>
<dbReference type="InterPro" id="IPR001789">
    <property type="entry name" value="Sig_transdc_resp-reg_receiver"/>
</dbReference>
<dbReference type="Pfam" id="PF00196">
    <property type="entry name" value="GerE"/>
    <property type="match status" value="1"/>
</dbReference>
<dbReference type="SUPFAM" id="SSF52172">
    <property type="entry name" value="CheY-like"/>
    <property type="match status" value="1"/>
</dbReference>
<name>A0A937F8A0_9BACT</name>
<dbReference type="SMART" id="SM00421">
    <property type="entry name" value="HTH_LUXR"/>
    <property type="match status" value="1"/>
</dbReference>
<dbReference type="EMBL" id="JAESIY010000003">
    <property type="protein sequence ID" value="MBL3655818.1"/>
    <property type="molecule type" value="Genomic_DNA"/>
</dbReference>
<dbReference type="SUPFAM" id="SSF46894">
    <property type="entry name" value="C-terminal effector domain of the bipartite response regulators"/>
    <property type="match status" value="1"/>
</dbReference>
<feature type="domain" description="Response regulatory" evidence="4">
    <location>
        <begin position="3"/>
        <end position="119"/>
    </location>
</feature>
<evidence type="ECO:0000313" key="5">
    <source>
        <dbReference type="EMBL" id="MBL3655818.1"/>
    </source>
</evidence>
<evidence type="ECO:0000256" key="1">
    <source>
        <dbReference type="ARBA" id="ARBA00023125"/>
    </source>
</evidence>
<comment type="caution">
    <text evidence="2">Lacks conserved residue(s) required for the propagation of feature annotation.</text>
</comment>
<protein>
    <submittedName>
        <fullName evidence="5">Response regulator transcription factor</fullName>
    </submittedName>
</protein>
<evidence type="ECO:0000313" key="6">
    <source>
        <dbReference type="Proteomes" id="UP000659388"/>
    </source>
</evidence>
<keyword evidence="6" id="KW-1185">Reference proteome</keyword>
<dbReference type="AlphaFoldDB" id="A0A937F8A0"/>